<dbReference type="AlphaFoldDB" id="A0A1L7WHE6"/>
<proteinExistence type="predicted"/>
<feature type="compositionally biased region" description="Polar residues" evidence="1">
    <location>
        <begin position="200"/>
        <end position="236"/>
    </location>
</feature>
<organism evidence="2 3">
    <name type="scientific">Phialocephala subalpina</name>
    <dbReference type="NCBI Taxonomy" id="576137"/>
    <lineage>
        <taxon>Eukaryota</taxon>
        <taxon>Fungi</taxon>
        <taxon>Dikarya</taxon>
        <taxon>Ascomycota</taxon>
        <taxon>Pezizomycotina</taxon>
        <taxon>Leotiomycetes</taxon>
        <taxon>Helotiales</taxon>
        <taxon>Mollisiaceae</taxon>
        <taxon>Phialocephala</taxon>
        <taxon>Phialocephala fortinii species complex</taxon>
    </lineage>
</organism>
<feature type="region of interest" description="Disordered" evidence="1">
    <location>
        <begin position="1"/>
        <end position="58"/>
    </location>
</feature>
<name>A0A1L7WHE6_9HELO</name>
<dbReference type="EMBL" id="FJOG01000002">
    <property type="protein sequence ID" value="CZR52198.1"/>
    <property type="molecule type" value="Genomic_DNA"/>
</dbReference>
<dbReference type="OrthoDB" id="5424797at2759"/>
<feature type="compositionally biased region" description="Basic and acidic residues" evidence="1">
    <location>
        <begin position="267"/>
        <end position="281"/>
    </location>
</feature>
<feature type="compositionally biased region" description="Basic and acidic residues" evidence="1">
    <location>
        <begin position="1"/>
        <end position="11"/>
    </location>
</feature>
<feature type="region of interest" description="Disordered" evidence="1">
    <location>
        <begin position="323"/>
        <end position="345"/>
    </location>
</feature>
<gene>
    <name evidence="2" type="ORF">PAC_02075</name>
</gene>
<feature type="compositionally biased region" description="Low complexity" evidence="1">
    <location>
        <begin position="129"/>
        <end position="145"/>
    </location>
</feature>
<reference evidence="2 3" key="1">
    <citation type="submission" date="2016-03" db="EMBL/GenBank/DDBJ databases">
        <authorList>
            <person name="Ploux O."/>
        </authorList>
    </citation>
    <scope>NUCLEOTIDE SEQUENCE [LARGE SCALE GENOMIC DNA]</scope>
    <source>
        <strain evidence="2 3">UAMH 11012</strain>
    </source>
</reference>
<evidence type="ECO:0000256" key="1">
    <source>
        <dbReference type="SAM" id="MobiDB-lite"/>
    </source>
</evidence>
<feature type="region of interest" description="Disordered" evidence="1">
    <location>
        <begin position="75"/>
        <end position="285"/>
    </location>
</feature>
<keyword evidence="3" id="KW-1185">Reference proteome</keyword>
<accession>A0A1L7WHE6</accession>
<sequence>MPPMIEDKNYGEPRAPIRQPPPTRGGLAPAGANRTQPTYRSPYVGPPQGNSAPAQRPFSALSNSGIVYGRVEPRYDTSINPNAHLEAPLPPAPFRVQVPSYQPNGVSSEHPRPQAQPYLFQRSAEFQARRSAQSALGSSSQSMGRGSYPLQVPGQQQYHTPYNAPRTVPSSDHGHDIPRQQQLQYRPPPAPIPIYRPQPTSYSSPYHPQNTSQNTSQNLGPARQPQRSQAYSQNPIQELIKKVPKPGKPSWITPRKKSAPAPSTSSRPEKEFPLQEKIEKVKKSRVPQKSHFLKSLPPEIHLLIFNHLSPAVSLPQHVPPSISFTRSTTNPPPSLIVPRSSITSS</sequence>
<feature type="compositionally biased region" description="Pro residues" evidence="1">
    <location>
        <begin position="186"/>
        <end position="196"/>
    </location>
</feature>
<evidence type="ECO:0000313" key="2">
    <source>
        <dbReference type="EMBL" id="CZR52198.1"/>
    </source>
</evidence>
<dbReference type="Proteomes" id="UP000184330">
    <property type="component" value="Unassembled WGS sequence"/>
</dbReference>
<evidence type="ECO:0000313" key="3">
    <source>
        <dbReference type="Proteomes" id="UP000184330"/>
    </source>
</evidence>
<protein>
    <submittedName>
        <fullName evidence="2">Uncharacterized protein</fullName>
    </submittedName>
</protein>